<gene>
    <name evidence="2" type="ORF">SAMN05421720_103271</name>
</gene>
<keyword evidence="3" id="KW-1185">Reference proteome</keyword>
<organism evidence="2 3">
    <name type="scientific">Rhodospira trueperi</name>
    <dbReference type="NCBI Taxonomy" id="69960"/>
    <lineage>
        <taxon>Bacteria</taxon>
        <taxon>Pseudomonadati</taxon>
        <taxon>Pseudomonadota</taxon>
        <taxon>Alphaproteobacteria</taxon>
        <taxon>Rhodospirillales</taxon>
        <taxon>Rhodospirillaceae</taxon>
        <taxon>Rhodospira</taxon>
    </lineage>
</organism>
<evidence type="ECO:0000256" key="1">
    <source>
        <dbReference type="SAM" id="MobiDB-lite"/>
    </source>
</evidence>
<dbReference type="Pfam" id="PF14384">
    <property type="entry name" value="BrnA_antitoxin"/>
    <property type="match status" value="1"/>
</dbReference>
<proteinExistence type="predicted"/>
<accession>A0A1G7AC53</accession>
<dbReference type="InterPro" id="IPR025528">
    <property type="entry name" value="BrnA_antitoxin"/>
</dbReference>
<reference evidence="2 3" key="1">
    <citation type="submission" date="2016-10" db="EMBL/GenBank/DDBJ databases">
        <authorList>
            <person name="de Groot N.N."/>
        </authorList>
    </citation>
    <scope>NUCLEOTIDE SEQUENCE [LARGE SCALE GENOMIC DNA]</scope>
    <source>
        <strain evidence="2 3">ATCC 700224</strain>
    </source>
</reference>
<name>A0A1G7AC53_9PROT</name>
<protein>
    <submittedName>
        <fullName evidence="2">BrnA antitoxin of type II toxin-antitoxin system</fullName>
    </submittedName>
</protein>
<sequence>MSLGEVKDAVRTLTVDGDHVWDGQDEDDRPATEEEMRAAREAGMARREVLVHPGRTPVVLGVDTDVVEAFRAGGPDWRARMTAASRAWVDTHPAESPPGIPPLTGVESAPHVGRAHASGG</sequence>
<dbReference type="STRING" id="69960.SAMN05421720_103271"/>
<dbReference type="OrthoDB" id="361944at2"/>
<evidence type="ECO:0000313" key="3">
    <source>
        <dbReference type="Proteomes" id="UP000199412"/>
    </source>
</evidence>
<dbReference type="EMBL" id="FNAP01000003">
    <property type="protein sequence ID" value="SDE12528.1"/>
    <property type="molecule type" value="Genomic_DNA"/>
</dbReference>
<dbReference type="Proteomes" id="UP000199412">
    <property type="component" value="Unassembled WGS sequence"/>
</dbReference>
<feature type="region of interest" description="Disordered" evidence="1">
    <location>
        <begin position="89"/>
        <end position="120"/>
    </location>
</feature>
<evidence type="ECO:0000313" key="2">
    <source>
        <dbReference type="EMBL" id="SDE12528.1"/>
    </source>
</evidence>
<dbReference type="AlphaFoldDB" id="A0A1G7AC53"/>